<evidence type="ECO:0000313" key="3">
    <source>
        <dbReference type="Proteomes" id="UP001463665"/>
    </source>
</evidence>
<name>A0AAU6WRA3_9FLAO</name>
<dbReference type="AlphaFoldDB" id="A0AAU6WRA3"/>
<protein>
    <submittedName>
        <fullName evidence="2">Uncharacterized protein</fullName>
    </submittedName>
</protein>
<feature type="region of interest" description="Disordered" evidence="1">
    <location>
        <begin position="38"/>
        <end position="58"/>
    </location>
</feature>
<gene>
    <name evidence="2" type="ORF">AAFP95_22645</name>
</gene>
<dbReference type="EMBL" id="CP154834">
    <property type="protein sequence ID" value="XAO74362.1"/>
    <property type="molecule type" value="Genomic_DNA"/>
</dbReference>
<organism evidence="2 3">
    <name type="scientific">Chryseobacterium endophyticum</name>
    <dbReference type="NCBI Taxonomy" id="1854762"/>
    <lineage>
        <taxon>Bacteria</taxon>
        <taxon>Pseudomonadati</taxon>
        <taxon>Bacteroidota</taxon>
        <taxon>Flavobacteriia</taxon>
        <taxon>Flavobacteriales</taxon>
        <taxon>Weeksellaceae</taxon>
        <taxon>Chryseobacterium group</taxon>
        <taxon>Chryseobacterium</taxon>
    </lineage>
</organism>
<reference evidence="2 3" key="1">
    <citation type="submission" date="2024-04" db="EMBL/GenBank/DDBJ databases">
        <title>Genome sequencing and assembly of rice foliar adapted Chryseobacterium endophyticum OsEnb-ALM-A6.</title>
        <authorList>
            <person name="Kumar S."/>
            <person name="Javed M."/>
            <person name="Chouhan V."/>
            <person name="Charishma K."/>
            <person name="Patel A."/>
            <person name="Kumar M."/>
            <person name="Sahu K.P."/>
            <person name="Kumar A."/>
        </authorList>
    </citation>
    <scope>NUCLEOTIDE SEQUENCE [LARGE SCALE GENOMIC DNA]</scope>
    <source>
        <strain evidence="2 3">OsEnb-ALM-A6</strain>
    </source>
</reference>
<evidence type="ECO:0000256" key="1">
    <source>
        <dbReference type="SAM" id="MobiDB-lite"/>
    </source>
</evidence>
<sequence>MKISKTTIFFFGIFVGHFIISPIKDGRAKILFDKLTDSKTGFKDDNKKGSRCARYLSQ</sequence>
<evidence type="ECO:0000313" key="2">
    <source>
        <dbReference type="EMBL" id="XAO74362.1"/>
    </source>
</evidence>
<accession>A0AAU6WRA3</accession>
<dbReference type="Proteomes" id="UP001463665">
    <property type="component" value="Chromosome"/>
</dbReference>
<proteinExistence type="predicted"/>
<feature type="compositionally biased region" description="Basic and acidic residues" evidence="1">
    <location>
        <begin position="38"/>
        <end position="48"/>
    </location>
</feature>
<keyword evidence="3" id="KW-1185">Reference proteome</keyword>
<dbReference type="RefSeq" id="WP_345766521.1">
    <property type="nucleotide sequence ID" value="NZ_CP154834.1"/>
</dbReference>